<comment type="subunit">
    <text evidence="3 12">Hexamer; each subunit is composed of an acidic and a basic chain derived from a single precursor and linked by a disulfide bond.</text>
</comment>
<evidence type="ECO:0000256" key="14">
    <source>
        <dbReference type="SAM" id="Phobius"/>
    </source>
</evidence>
<dbReference type="InterPro" id="IPR022379">
    <property type="entry name" value="11S_seedstore_CS"/>
</dbReference>
<feature type="compositionally biased region" description="Low complexity" evidence="13">
    <location>
        <begin position="1750"/>
        <end position="1762"/>
    </location>
</feature>
<feature type="domain" description="RING-type" evidence="15">
    <location>
        <begin position="898"/>
        <end position="940"/>
    </location>
</feature>
<keyword evidence="14" id="KW-0812">Transmembrane</keyword>
<evidence type="ECO:0000256" key="10">
    <source>
        <dbReference type="ARBA" id="ARBA00023157"/>
    </source>
</evidence>
<dbReference type="SUPFAM" id="SSF51182">
    <property type="entry name" value="RmlC-like cupins"/>
    <property type="match status" value="2"/>
</dbReference>
<keyword evidence="14" id="KW-1133">Transmembrane helix</keyword>
<dbReference type="InterPro" id="IPR013083">
    <property type="entry name" value="Znf_RING/FYVE/PHD"/>
</dbReference>
<sequence length="1817" mass="197725">MSSHDPSSATAADVAGGSYRVCDTVVLVCLAFASSIIVFTVAVCFRRAVALQGYASSSSGGCSARSASAWCATARPCGGYRSASTCSTWSASTCGCTRTPRARSAGETSAPPPRPPATKEAKYRDSKQQLALLDRSSSPAMSLSSSSNSLPYSTDQGGYSTHDTLVLLGIGFFATAVSILMIVLCECLCCRRRRGAGGTVVYVAARPFFLGGDSGGGLSASAVATLPSFVYRREEWAEAVAPRGENSGHGGGGGGGGRGRGDGSGSGRGWAQCAVCLSLVQEGEMVRQLPACKHLFHVGCIDMWLHSHSTCPLCRASVEPLGKETPLKDQAPPVQGVDAWESRQGAFRECRFDRLQAFEPLRKVRSEAGVTEYFDERNEQFQCAGVFVIRRVIEPQGLVVPRYSNTPALAYIIQGKGYVGLTFPGCPATHQQQFRLFEQRQSDQGQKFRDEHQKIHEFRQGDVVALPASVAHWFYNGGDTPTVVVYVYDIKSFANQLEPRQKEFLLASNNQRGQQIFEQSILQHSGQNIFSGFNTEVLSEALGINTEATKRLQSQNDQRGDIIRVKHGLQLLKPTLTQQQEEQRQYQQVQYREGQYNGLDENFCAIKARVNIENPNRADYYNPRAGRITLLDNQKFPILNLIGMGATRVNLYQNALLSPFWNINAHSVVYMIQGSARVQVANNQGRSVFNGVLRQGQLLIIPQNHVVIKKAEHNGCQYVAIKTIPDPTVSRVAGKNSILRALPIDVIANAYRISRDEARRLKNNRADEIGAFTPRFPQKSQRGYQFLTEGLSLIGITGVDDDDDSGGYGILDGVCGGTLAVFCVLAVSVVVWKACAFVAMAAALLAIGWRVVAPRSWRRVGAVTAGATPECGLTAAAIDALPASEYERPLGGGGAPACSVCLEDVRGGETVRRLPECGHLYHAACIDAWLRLHTTCPLCRSDLSPRRGGTFVIRRVIQPQGLVMPRYANAPGIVYIIQGRGSMGLTIPGCPATYQQQSKQFLFQGESQSQKFIDEHQKIHQFRQGDIVALPTGIAHWFYNDGDAPIVALYVYDINNNANQLEPKQKEFLLAGKNNRVQQVYRQSIQQYSGKNIFNGFNVELLSEALNIDTVTTKRLQSQNDQRGEIIHVKNGLQLLKPTLTQRQEQAQAQYQEVQYSEKQRTSSRGNGLEENLCTIKTRLNIENPSRADSYDPRAGRITSLDSQKFPILNIIQMSATRVNLYQNAILTPFWNVNAHSLMYVIQGRARVQVINNLGKTVFDGVLRPEQLLIIPQNYVVLKKAQREGCQYIAINTNANAFVSHLAGVDSVFRALPVDVVANAYRISREEARRLKNNRGDEYGPFPPRLQQQIYPEFSNEFKNEIPESSSASSTGGAGAGDDVDGFRVFYGIAIVCLSIFLFCVLAASVSVWKACAYAAMAALVLSVVGFFAPKRWVRRRPGGAEAELAAAGATPAGVRQRPAANALARAPANAPPAFVYECPTESGGAGSCVVCAVCLEDVRDGETVRRLPACRHLFHVECIDMWLHSSHRTCPMCRCVVSPPARAAAKAAAEEVSPESTADDVLPPVISAATLRGGAEEERGGRGRRACYGIAASFAAVLLFCVLAVVGSVWKAFVLAGLVLLAFGVADYLAPASWCRGGTNTRAAEREAPPGDSSSPFGLEKATVDALPTFMYASGRGAGAALGVGDVEAGNGELCSVCLEEVHAGEMVREMPACKHLFHVECIDMWLHSHRTCPMCRCDLSPPREVAAKEAAAAETASPPEDALPPNFKRPRNGFRTRPIQKRRAGLHKEMFANKLSPENPPPPPPPTKIDDFGFF</sequence>
<dbReference type="FunFam" id="2.60.120.10:FF:000073">
    <property type="entry name" value="Glycinin G1"/>
    <property type="match status" value="2"/>
</dbReference>
<dbReference type="InterPro" id="IPR011016">
    <property type="entry name" value="Znf_RING-CH"/>
</dbReference>
<dbReference type="PRINTS" id="PR00439">
    <property type="entry name" value="11SGLOBULIN"/>
</dbReference>
<dbReference type="InterPro" id="IPR011051">
    <property type="entry name" value="RmlC_Cupin_sf"/>
</dbReference>
<dbReference type="HOGENOM" id="CLU_237715_0_0_1"/>
<keyword evidence="8" id="KW-0862">Zinc</keyword>
<feature type="compositionally biased region" description="Pro residues" evidence="13">
    <location>
        <begin position="1800"/>
        <end position="1809"/>
    </location>
</feature>
<dbReference type="STRING" id="4537.A0A0E0JXZ6"/>
<dbReference type="InterPro" id="IPR014710">
    <property type="entry name" value="RmlC-like_jellyroll"/>
</dbReference>
<dbReference type="PANTHER" id="PTHR31189">
    <property type="entry name" value="OS03G0336100 PROTEIN-RELATED"/>
    <property type="match status" value="1"/>
</dbReference>
<feature type="transmembrane region" description="Helical" evidence="14">
    <location>
        <begin position="1613"/>
        <end position="1631"/>
    </location>
</feature>
<keyword evidence="10 12" id="KW-1015">Disulfide bond</keyword>
<dbReference type="eggNOG" id="KOG0800">
    <property type="taxonomic scope" value="Eukaryota"/>
</dbReference>
<feature type="region of interest" description="Disordered" evidence="13">
    <location>
        <begin position="99"/>
        <end position="124"/>
    </location>
</feature>
<feature type="region of interest" description="Disordered" evidence="13">
    <location>
        <begin position="241"/>
        <end position="263"/>
    </location>
</feature>
<feature type="transmembrane region" description="Helical" evidence="14">
    <location>
        <begin position="1587"/>
        <end position="1607"/>
    </location>
</feature>
<keyword evidence="7 11" id="KW-0863">Zinc-finger</keyword>
<feature type="transmembrane region" description="Helical" evidence="14">
    <location>
        <begin position="165"/>
        <end position="184"/>
    </location>
</feature>
<keyword evidence="9 12" id="KW-0708">Seed storage protein</keyword>
<keyword evidence="14" id="KW-0472">Membrane</keyword>
<dbReference type="PROSITE" id="PS50089">
    <property type="entry name" value="ZF_RING_2"/>
    <property type="match status" value="4"/>
</dbReference>
<evidence type="ECO:0000256" key="11">
    <source>
        <dbReference type="PROSITE-ProRule" id="PRU00175"/>
    </source>
</evidence>
<reference evidence="16" key="1">
    <citation type="submission" date="2015-04" db="UniProtKB">
        <authorList>
            <consortium name="EnsemblPlants"/>
        </authorList>
    </citation>
    <scope>IDENTIFICATION</scope>
</reference>
<evidence type="ECO:0000256" key="4">
    <source>
        <dbReference type="ARBA" id="ARBA00022723"/>
    </source>
</evidence>
<feature type="transmembrane region" description="Helical" evidence="14">
    <location>
        <begin position="819"/>
        <end position="849"/>
    </location>
</feature>
<dbReference type="CDD" id="cd02243">
    <property type="entry name" value="cupin_11S_legumin_C"/>
    <property type="match status" value="2"/>
</dbReference>
<dbReference type="CDD" id="cd02242">
    <property type="entry name" value="cupin_11S_legumin_N"/>
    <property type="match status" value="2"/>
</dbReference>
<feature type="region of interest" description="Disordered" evidence="13">
    <location>
        <begin position="1750"/>
        <end position="1817"/>
    </location>
</feature>
<keyword evidence="17" id="KW-1185">Reference proteome</keyword>
<feature type="compositionally biased region" description="Gly residues" evidence="13">
    <location>
        <begin position="247"/>
        <end position="263"/>
    </location>
</feature>
<dbReference type="InterPro" id="IPR050253">
    <property type="entry name" value="Seed_Storage-Functional"/>
</dbReference>
<dbReference type="InterPro" id="IPR006045">
    <property type="entry name" value="Cupin_1"/>
</dbReference>
<dbReference type="PANTHER" id="PTHR31189:SF35">
    <property type="entry name" value="12S SEED STORAGE PROTEIN CRB"/>
    <property type="match status" value="1"/>
</dbReference>
<feature type="transmembrane region" description="Helical" evidence="14">
    <location>
        <begin position="1385"/>
        <end position="1405"/>
    </location>
</feature>
<evidence type="ECO:0000256" key="9">
    <source>
        <dbReference type="ARBA" id="ARBA00023129"/>
    </source>
</evidence>
<organism evidence="16">
    <name type="scientific">Oryza punctata</name>
    <name type="common">Red rice</name>
    <dbReference type="NCBI Taxonomy" id="4537"/>
    <lineage>
        <taxon>Eukaryota</taxon>
        <taxon>Viridiplantae</taxon>
        <taxon>Streptophyta</taxon>
        <taxon>Embryophyta</taxon>
        <taxon>Tracheophyta</taxon>
        <taxon>Spermatophyta</taxon>
        <taxon>Magnoliopsida</taxon>
        <taxon>Liliopsida</taxon>
        <taxon>Poales</taxon>
        <taxon>Poaceae</taxon>
        <taxon>BOP clade</taxon>
        <taxon>Oryzoideae</taxon>
        <taxon>Oryzeae</taxon>
        <taxon>Oryzinae</taxon>
        <taxon>Oryza</taxon>
    </lineage>
</organism>
<feature type="transmembrane region" description="Helical" evidence="14">
    <location>
        <begin position="25"/>
        <end position="45"/>
    </location>
</feature>
<dbReference type="Gramene" id="OPUNC02G09480.1">
    <property type="protein sequence ID" value="OPUNC02G09480.1"/>
    <property type="gene ID" value="OPUNC02G09480"/>
</dbReference>
<feature type="domain" description="RING-type" evidence="15">
    <location>
        <begin position="1696"/>
        <end position="1738"/>
    </location>
</feature>
<evidence type="ECO:0000256" key="6">
    <source>
        <dbReference type="ARBA" id="ARBA00022761"/>
    </source>
</evidence>
<protein>
    <recommendedName>
        <fullName evidence="15">RING-type domain-containing protein</fullName>
    </recommendedName>
</protein>
<feature type="compositionally biased region" description="Basic residues" evidence="13">
    <location>
        <begin position="1770"/>
        <end position="1787"/>
    </location>
</feature>
<evidence type="ECO:0000256" key="8">
    <source>
        <dbReference type="ARBA" id="ARBA00022833"/>
    </source>
</evidence>
<dbReference type="SMART" id="SM00835">
    <property type="entry name" value="Cupin_1"/>
    <property type="match status" value="4"/>
</dbReference>
<evidence type="ECO:0000256" key="5">
    <source>
        <dbReference type="ARBA" id="ARBA00022729"/>
    </source>
</evidence>
<feature type="transmembrane region" description="Helical" evidence="14">
    <location>
        <begin position="1411"/>
        <end position="1429"/>
    </location>
</feature>
<dbReference type="Gene3D" id="2.60.120.10">
    <property type="entry name" value="Jelly Rolls"/>
    <property type="match status" value="4"/>
</dbReference>
<evidence type="ECO:0000259" key="15">
    <source>
        <dbReference type="PROSITE" id="PS50089"/>
    </source>
</evidence>
<dbReference type="Gene3D" id="3.30.40.10">
    <property type="entry name" value="Zinc/RING finger domain, C3HC4 (zinc finger)"/>
    <property type="match status" value="4"/>
</dbReference>
<dbReference type="FunFam" id="3.30.40.10:FF:000672">
    <property type="entry name" value="E3 ubiquitin-protein ligase ATL41"/>
    <property type="match status" value="1"/>
</dbReference>
<dbReference type="InterPro" id="IPR006044">
    <property type="entry name" value="11S_seedstore_pln"/>
</dbReference>
<evidence type="ECO:0000313" key="16">
    <source>
        <dbReference type="EnsemblPlants" id="OPUNC02G09480.1"/>
    </source>
</evidence>
<dbReference type="SMART" id="SM00184">
    <property type="entry name" value="RING"/>
    <property type="match status" value="4"/>
</dbReference>
<evidence type="ECO:0000256" key="3">
    <source>
        <dbReference type="ARBA" id="ARBA00011818"/>
    </source>
</evidence>
<dbReference type="SUPFAM" id="SSF57850">
    <property type="entry name" value="RING/U-box"/>
    <property type="match status" value="4"/>
</dbReference>
<evidence type="ECO:0000256" key="7">
    <source>
        <dbReference type="ARBA" id="ARBA00022771"/>
    </source>
</evidence>
<dbReference type="Pfam" id="PF13639">
    <property type="entry name" value="zf-RING_2"/>
    <property type="match status" value="4"/>
</dbReference>
<dbReference type="Proteomes" id="UP000026962">
    <property type="component" value="Chromosome 2"/>
</dbReference>
<evidence type="ECO:0000256" key="1">
    <source>
        <dbReference type="ARBA" id="ARBA00003839"/>
    </source>
</evidence>
<evidence type="ECO:0000313" key="17">
    <source>
        <dbReference type="Proteomes" id="UP000026962"/>
    </source>
</evidence>
<dbReference type="PROSITE" id="PS00305">
    <property type="entry name" value="11S_SEED_STORAGE"/>
    <property type="match status" value="1"/>
</dbReference>
<dbReference type="EnsemblPlants" id="OPUNC02G09480.1">
    <property type="protein sequence ID" value="OPUNC02G09480.1"/>
    <property type="gene ID" value="OPUNC02G09480"/>
</dbReference>
<reference evidence="16" key="2">
    <citation type="submission" date="2018-05" db="EMBL/GenBank/DDBJ databases">
        <title>OpunRS2 (Oryza punctata Reference Sequence Version 2).</title>
        <authorList>
            <person name="Zhang J."/>
            <person name="Kudrna D."/>
            <person name="Lee S."/>
            <person name="Talag J."/>
            <person name="Welchert J."/>
            <person name="Wing R.A."/>
        </authorList>
    </citation>
    <scope>NUCLEOTIDE SEQUENCE [LARGE SCALE GENOMIC DNA]</scope>
</reference>
<dbReference type="SMART" id="SM00744">
    <property type="entry name" value="RINGv"/>
    <property type="match status" value="1"/>
</dbReference>
<evidence type="ECO:0000256" key="2">
    <source>
        <dbReference type="ARBA" id="ARBA00007178"/>
    </source>
</evidence>
<comment type="similarity">
    <text evidence="2 12">Belongs to the 11S seed storage protein (globulins) family.</text>
</comment>
<accession>A0A0E0JXZ6</accession>
<feature type="domain" description="RING-type" evidence="15">
    <location>
        <begin position="1492"/>
        <end position="1535"/>
    </location>
</feature>
<dbReference type="GO" id="GO:0048316">
    <property type="term" value="P:seed development"/>
    <property type="evidence" value="ECO:0007669"/>
    <property type="project" value="UniProtKB-ARBA"/>
</dbReference>
<keyword evidence="6 12" id="KW-0758">Storage protein</keyword>
<evidence type="ECO:0000256" key="13">
    <source>
        <dbReference type="SAM" id="MobiDB-lite"/>
    </source>
</evidence>
<dbReference type="GO" id="GO:0045735">
    <property type="term" value="F:nutrient reservoir activity"/>
    <property type="evidence" value="ECO:0007669"/>
    <property type="project" value="UniProtKB-KW"/>
</dbReference>
<dbReference type="GO" id="GO:0008270">
    <property type="term" value="F:zinc ion binding"/>
    <property type="evidence" value="ECO:0007669"/>
    <property type="project" value="UniProtKB-KW"/>
</dbReference>
<dbReference type="OMA" id="VQGVDAW"/>
<name>A0A0E0JXZ6_ORYPU</name>
<evidence type="ECO:0000256" key="12">
    <source>
        <dbReference type="RuleBase" id="RU003681"/>
    </source>
</evidence>
<keyword evidence="5" id="KW-0732">Signal</keyword>
<dbReference type="CDD" id="cd16461">
    <property type="entry name" value="RING-H2_EL5-like"/>
    <property type="match status" value="4"/>
</dbReference>
<feature type="domain" description="RING-type" evidence="15">
    <location>
        <begin position="273"/>
        <end position="315"/>
    </location>
</feature>
<proteinExistence type="inferred from homology"/>
<dbReference type="InterPro" id="IPR001841">
    <property type="entry name" value="Znf_RING"/>
</dbReference>
<dbReference type="Pfam" id="PF00190">
    <property type="entry name" value="Cupin_1"/>
    <property type="match status" value="4"/>
</dbReference>
<comment type="function">
    <text evidence="1 12">Seed storage protein.</text>
</comment>
<keyword evidence="4" id="KW-0479">Metal-binding</keyword>